<dbReference type="Gene3D" id="3.40.50.200">
    <property type="entry name" value="Peptidase S8/S53 domain"/>
    <property type="match status" value="2"/>
</dbReference>
<dbReference type="GO" id="GO:0006508">
    <property type="term" value="P:proteolysis"/>
    <property type="evidence" value="ECO:0007669"/>
    <property type="project" value="UniProtKB-KW"/>
</dbReference>
<accession>A0AAW7JSZ2</accession>
<dbReference type="InterPro" id="IPR022398">
    <property type="entry name" value="Peptidase_S8_His-AS"/>
</dbReference>
<evidence type="ECO:0000256" key="1">
    <source>
        <dbReference type="ARBA" id="ARBA00011073"/>
    </source>
</evidence>
<dbReference type="RefSeq" id="WP_289824933.1">
    <property type="nucleotide sequence ID" value="NZ_JAUEIE010000003.1"/>
</dbReference>
<dbReference type="InterPro" id="IPR000209">
    <property type="entry name" value="Peptidase_S8/S53_dom"/>
</dbReference>
<dbReference type="InterPro" id="IPR023828">
    <property type="entry name" value="Peptidase_S8_Ser-AS"/>
</dbReference>
<organism evidence="11 13">
    <name type="scientific">Leyella lascolaii</name>
    <dbReference type="NCBI Taxonomy" id="1776379"/>
    <lineage>
        <taxon>Bacteria</taxon>
        <taxon>Pseudomonadati</taxon>
        <taxon>Bacteroidota</taxon>
        <taxon>Bacteroidia</taxon>
        <taxon>Bacteroidales</taxon>
        <taxon>Prevotellaceae</taxon>
        <taxon>Leyella</taxon>
    </lineage>
</organism>
<keyword evidence="3 6" id="KW-0378">Hydrolase</keyword>
<reference evidence="11" key="1">
    <citation type="submission" date="2023-06" db="EMBL/GenBank/DDBJ databases">
        <authorList>
            <person name="Zeman M."/>
            <person name="Kubasova T."/>
            <person name="Jahodarova E."/>
            <person name="Nykrynova M."/>
            <person name="Rychlik I."/>
        </authorList>
    </citation>
    <scope>NUCLEOTIDE SEQUENCE</scope>
    <source>
        <strain evidence="11">ET15</strain>
        <strain evidence="10">ET37</strain>
    </source>
</reference>
<evidence type="ECO:0000313" key="11">
    <source>
        <dbReference type="EMBL" id="MDN0024961.1"/>
    </source>
</evidence>
<proteinExistence type="inferred from homology"/>
<comment type="caution">
    <text evidence="11">The sequence shown here is derived from an EMBL/GenBank/DDBJ whole genome shotgun (WGS) entry which is preliminary data.</text>
</comment>
<dbReference type="PROSITE" id="PS00137">
    <property type="entry name" value="SUBTILASE_HIS"/>
    <property type="match status" value="1"/>
</dbReference>
<evidence type="ECO:0000256" key="6">
    <source>
        <dbReference type="PROSITE-ProRule" id="PRU01240"/>
    </source>
</evidence>
<dbReference type="InterPro" id="IPR036852">
    <property type="entry name" value="Peptidase_S8/S53_dom_sf"/>
</dbReference>
<sequence length="702" mass="76069">MRKTLLTLALSLCLLGAGAQTRVRTYSPKLSASTLRLTEKRGTQDGVAADAVTNLFIRLRENADKERLSRVYGVRFNVGCGDVYTAVVPVSSIVALADDNDVEEIDAGQEVRTMMDNVRTLTNVDAVHSATGIDTAYKGNGVLVGIIDAGFDFRHPNFRDSNGKSRIRAVWDQNNFMQTNSSYGYGKEYLTGEELASVSRDMELTGDTHGTHVAGIATGSYDGPYLGVAPEADIVLVSTNKTEQGIIDGLDWLLKYAEKVQKPISINLSIGTVLGFKDGTDAFTVLTDNLMKGQKGKILSIAAGNEGHRRSTLKGTLDKDSQVMKSFWILPSYNRDNLFVEGVAGSEYTLTLSLKDKNTDETYFTKSFESGKRQSYRIDDFGTQSTDNGSMSVYVSANPANGNPYFSVNLVYGMPENETWEIVLKSENGRYMINSDHGEFGSSGREGYTEGTNACTIAATATGFNSVAVGAYVSKTSYNDISGNTHEKPWTQGDIYPLSGKGPTFDGRIKPDVTAPGAAVVSSFNSYASGYYVKDADKVATVKDPTYNRTYTWGTASGTSMATPVVTGIIALWLEAEPSLTYEDVMKTIKETSMHDRFTGDVPDGIFGQGKIDALAGLKHILQMSSISHADAEKPSCSYADGILHLTTTDRIDRIEVYRTDGTKVVSQNGNANEIRLPLKSGGIYIVKVTHGSAVETMKLVI</sequence>
<protein>
    <submittedName>
        <fullName evidence="11">S8 family peptidase</fullName>
        <ecNumber evidence="11">3.4.-.-</ecNumber>
    </submittedName>
</protein>
<feature type="signal peptide" evidence="8">
    <location>
        <begin position="1"/>
        <end position="19"/>
    </location>
</feature>
<comment type="similarity">
    <text evidence="1 6 7">Belongs to the peptidase S8 family.</text>
</comment>
<keyword evidence="8" id="KW-0732">Signal</keyword>
<feature type="active site" description="Charge relay system" evidence="5 6">
    <location>
        <position position="560"/>
    </location>
</feature>
<keyword evidence="2 6" id="KW-0645">Protease</keyword>
<feature type="domain" description="Peptidase S8/S53" evidence="9">
    <location>
        <begin position="139"/>
        <end position="610"/>
    </location>
</feature>
<feature type="active site" description="Charge relay system" evidence="5 6">
    <location>
        <position position="148"/>
    </location>
</feature>
<dbReference type="InterPro" id="IPR015500">
    <property type="entry name" value="Peptidase_S8_subtilisin-rel"/>
</dbReference>
<dbReference type="Proteomes" id="UP001167831">
    <property type="component" value="Unassembled WGS sequence"/>
</dbReference>
<evidence type="ECO:0000256" key="7">
    <source>
        <dbReference type="RuleBase" id="RU003355"/>
    </source>
</evidence>
<evidence type="ECO:0000313" key="13">
    <source>
        <dbReference type="Proteomes" id="UP001168478"/>
    </source>
</evidence>
<evidence type="ECO:0000256" key="8">
    <source>
        <dbReference type="SAM" id="SignalP"/>
    </source>
</evidence>
<dbReference type="InterPro" id="IPR050131">
    <property type="entry name" value="Peptidase_S8_subtilisin-like"/>
</dbReference>
<dbReference type="AlphaFoldDB" id="A0AAW7JSZ2"/>
<dbReference type="NCBIfam" id="TIGR04183">
    <property type="entry name" value="Por_Secre_tail"/>
    <property type="match status" value="1"/>
</dbReference>
<reference evidence="11" key="2">
    <citation type="submission" date="2023-08" db="EMBL/GenBank/DDBJ databases">
        <title>Identification and characterization of horizontal gene transfer across gut microbiota members of farm animals based on homology search.</title>
        <authorList>
            <person name="Schwarzerova J."/>
            <person name="Nykrynova M."/>
            <person name="Jureckova K."/>
            <person name="Cejkova D."/>
            <person name="Rychlik I."/>
        </authorList>
    </citation>
    <scope>NUCLEOTIDE SEQUENCE</scope>
    <source>
        <strain evidence="11">ET15</strain>
        <strain evidence="10">ET37</strain>
    </source>
</reference>
<evidence type="ECO:0000313" key="12">
    <source>
        <dbReference type="Proteomes" id="UP001167831"/>
    </source>
</evidence>
<dbReference type="Proteomes" id="UP001168478">
    <property type="component" value="Unassembled WGS sequence"/>
</dbReference>
<evidence type="ECO:0000313" key="10">
    <source>
        <dbReference type="EMBL" id="MDN0022362.1"/>
    </source>
</evidence>
<name>A0AAW7JSZ2_9BACT</name>
<feature type="active site" description="Charge relay system" evidence="5 6">
    <location>
        <position position="209"/>
    </location>
</feature>
<dbReference type="SUPFAM" id="SSF52743">
    <property type="entry name" value="Subtilisin-like"/>
    <property type="match status" value="1"/>
</dbReference>
<dbReference type="PROSITE" id="PS00136">
    <property type="entry name" value="SUBTILASE_ASP"/>
    <property type="match status" value="1"/>
</dbReference>
<dbReference type="EMBL" id="JAUEIF010000003">
    <property type="protein sequence ID" value="MDN0024961.1"/>
    <property type="molecule type" value="Genomic_DNA"/>
</dbReference>
<evidence type="ECO:0000256" key="5">
    <source>
        <dbReference type="PIRSR" id="PIRSR615500-1"/>
    </source>
</evidence>
<dbReference type="PRINTS" id="PR00723">
    <property type="entry name" value="SUBTILISIN"/>
</dbReference>
<evidence type="ECO:0000256" key="3">
    <source>
        <dbReference type="ARBA" id="ARBA00022801"/>
    </source>
</evidence>
<dbReference type="PROSITE" id="PS51892">
    <property type="entry name" value="SUBTILASE"/>
    <property type="match status" value="1"/>
</dbReference>
<dbReference type="GO" id="GO:0004252">
    <property type="term" value="F:serine-type endopeptidase activity"/>
    <property type="evidence" value="ECO:0007669"/>
    <property type="project" value="UniProtKB-UniRule"/>
</dbReference>
<evidence type="ECO:0000256" key="2">
    <source>
        <dbReference type="ARBA" id="ARBA00022670"/>
    </source>
</evidence>
<dbReference type="PANTHER" id="PTHR43806">
    <property type="entry name" value="PEPTIDASE S8"/>
    <property type="match status" value="1"/>
</dbReference>
<keyword evidence="4 6" id="KW-0720">Serine protease</keyword>
<dbReference type="EMBL" id="JAUEIE010000003">
    <property type="protein sequence ID" value="MDN0022362.1"/>
    <property type="molecule type" value="Genomic_DNA"/>
</dbReference>
<evidence type="ECO:0000256" key="4">
    <source>
        <dbReference type="ARBA" id="ARBA00022825"/>
    </source>
</evidence>
<evidence type="ECO:0000259" key="9">
    <source>
        <dbReference type="Pfam" id="PF00082"/>
    </source>
</evidence>
<dbReference type="Pfam" id="PF00082">
    <property type="entry name" value="Peptidase_S8"/>
    <property type="match status" value="1"/>
</dbReference>
<gene>
    <name evidence="10" type="ORF">QVN81_04905</name>
    <name evidence="11" type="ORF">QVN84_05440</name>
</gene>
<feature type="chain" id="PRO_5043488072" evidence="8">
    <location>
        <begin position="20"/>
        <end position="702"/>
    </location>
</feature>
<keyword evidence="12" id="KW-1185">Reference proteome</keyword>
<dbReference type="EC" id="3.4.-.-" evidence="11"/>
<dbReference type="PROSITE" id="PS00138">
    <property type="entry name" value="SUBTILASE_SER"/>
    <property type="match status" value="1"/>
</dbReference>
<dbReference type="PANTHER" id="PTHR43806:SF11">
    <property type="entry name" value="CEREVISIN-RELATED"/>
    <property type="match status" value="1"/>
</dbReference>
<dbReference type="InterPro" id="IPR023827">
    <property type="entry name" value="Peptidase_S8_Asp-AS"/>
</dbReference>
<dbReference type="InterPro" id="IPR026444">
    <property type="entry name" value="Secre_tail"/>
</dbReference>